<comment type="similarity">
    <text evidence="1 4">Belongs to the thiolase-like superfamily. Beta-ketoacyl-ACP synthases family.</text>
</comment>
<dbReference type="AlphaFoldDB" id="A0A291QA19"/>
<protein>
    <submittedName>
        <fullName evidence="6">3-oxoacyl-[acyl-carrier-protein] synthase, KASII</fullName>
        <ecNumber evidence="6">2.3.1.179</ecNumber>
    </submittedName>
</protein>
<evidence type="ECO:0000256" key="3">
    <source>
        <dbReference type="ARBA" id="ARBA00023315"/>
    </source>
</evidence>
<sequence length="409" mass="41427">MTAFPAVAVTGLGLVSPLGIGVEATWDGLLAGVSTAATDSLLEGLPVDFCCAVPGFDGDELLGRALSWRLEPYAKMALVAARQAVADASLDPESWDGARVAVILGVGGTSTQHWDRQSKHFAAENHSRVSPLFISRCLTGITAGEISTDLRALGPSLSVSTACASGATAIGLGRDLLRAGSCDVAIVGGAESGRARIASIGFSRMSALSTRGTAPAEASRPFDANRDGFVLGEGAGILVLERADDARARSARVRGHVAGYGASADAHHYTTPDPEGRGTELATRTALADAGLAASDIGHINAHGTATPLGDVAEAGMLNRVFPHSPPVTATKSLTGHTLGAAGALEAAFTLLALENQQVPPTANLDRVDDAAAGLDLVTGKPRDMFAAAALSTSFGFGGQNAALVLTSA</sequence>
<dbReference type="Pfam" id="PF02801">
    <property type="entry name" value="Ketoacyl-synt_C"/>
    <property type="match status" value="1"/>
</dbReference>
<dbReference type="RefSeq" id="WP_234362762.1">
    <property type="nucleotide sequence ID" value="NZ_CP022685.1"/>
</dbReference>
<evidence type="ECO:0000256" key="2">
    <source>
        <dbReference type="ARBA" id="ARBA00022679"/>
    </source>
</evidence>
<dbReference type="InterPro" id="IPR018201">
    <property type="entry name" value="Ketoacyl_synth_AS"/>
</dbReference>
<dbReference type="KEGG" id="sfk:KY5_3454"/>
<dbReference type="EMBL" id="CP022685">
    <property type="protein sequence ID" value="ATL28472.1"/>
    <property type="molecule type" value="Genomic_DNA"/>
</dbReference>
<dbReference type="Gene3D" id="3.40.47.10">
    <property type="match status" value="2"/>
</dbReference>
<organism evidence="6 7">
    <name type="scientific">Streptomyces formicae</name>
    <dbReference type="NCBI Taxonomy" id="1616117"/>
    <lineage>
        <taxon>Bacteria</taxon>
        <taxon>Bacillati</taxon>
        <taxon>Actinomycetota</taxon>
        <taxon>Actinomycetes</taxon>
        <taxon>Kitasatosporales</taxon>
        <taxon>Streptomycetaceae</taxon>
        <taxon>Streptomyces</taxon>
    </lineage>
</organism>
<dbReference type="SUPFAM" id="SSF53901">
    <property type="entry name" value="Thiolase-like"/>
    <property type="match status" value="2"/>
</dbReference>
<keyword evidence="7" id="KW-1185">Reference proteome</keyword>
<dbReference type="InterPro" id="IPR000794">
    <property type="entry name" value="Beta-ketoacyl_synthase"/>
</dbReference>
<reference evidence="6 7" key="1">
    <citation type="submission" date="2017-08" db="EMBL/GenBank/DDBJ databases">
        <title>Complete Genome Sequence of Streptomyces formicae KY5, the formicamycin producer.</title>
        <authorList>
            <person name="Holmes N.A."/>
            <person name="Devine R."/>
            <person name="Qin Z."/>
            <person name="Seipke R.F."/>
            <person name="Wilkinson B."/>
            <person name="Hutchings M.I."/>
        </authorList>
    </citation>
    <scope>NUCLEOTIDE SEQUENCE [LARGE SCALE GENOMIC DNA]</scope>
    <source>
        <strain evidence="6 7">KY5</strain>
    </source>
</reference>
<dbReference type="PROSITE" id="PS00606">
    <property type="entry name" value="KS3_1"/>
    <property type="match status" value="1"/>
</dbReference>
<dbReference type="SMART" id="SM00825">
    <property type="entry name" value="PKS_KS"/>
    <property type="match status" value="1"/>
</dbReference>
<dbReference type="InterPro" id="IPR020841">
    <property type="entry name" value="PKS_Beta-ketoAc_synthase_dom"/>
</dbReference>
<dbReference type="NCBIfam" id="NF005589">
    <property type="entry name" value="PRK07314.1"/>
    <property type="match status" value="1"/>
</dbReference>
<dbReference type="PANTHER" id="PTHR11712">
    <property type="entry name" value="POLYKETIDE SYNTHASE-RELATED"/>
    <property type="match status" value="1"/>
</dbReference>
<gene>
    <name evidence="6" type="ORF">KY5_3454</name>
</gene>
<proteinExistence type="inferred from homology"/>
<dbReference type="EC" id="2.3.1.179" evidence="6"/>
<dbReference type="InterPro" id="IPR014030">
    <property type="entry name" value="Ketoacyl_synth_N"/>
</dbReference>
<evidence type="ECO:0000313" key="7">
    <source>
        <dbReference type="Proteomes" id="UP000221011"/>
    </source>
</evidence>
<dbReference type="GO" id="GO:0004315">
    <property type="term" value="F:3-oxoacyl-[acyl-carrier-protein] synthase activity"/>
    <property type="evidence" value="ECO:0007669"/>
    <property type="project" value="UniProtKB-EC"/>
</dbReference>
<dbReference type="PROSITE" id="PS52004">
    <property type="entry name" value="KS3_2"/>
    <property type="match status" value="1"/>
</dbReference>
<keyword evidence="3 6" id="KW-0012">Acyltransferase</keyword>
<dbReference type="InterPro" id="IPR014031">
    <property type="entry name" value="Ketoacyl_synth_C"/>
</dbReference>
<dbReference type="InterPro" id="IPR016039">
    <property type="entry name" value="Thiolase-like"/>
</dbReference>
<keyword evidence="2 4" id="KW-0808">Transferase</keyword>
<dbReference type="PANTHER" id="PTHR11712:SF347">
    <property type="entry name" value="BETA KETOACYL-ACYL CARRIER PROTEIN SYNTHASE"/>
    <property type="match status" value="1"/>
</dbReference>
<dbReference type="Proteomes" id="UP000221011">
    <property type="component" value="Chromosome"/>
</dbReference>
<evidence type="ECO:0000313" key="6">
    <source>
        <dbReference type="EMBL" id="ATL28472.1"/>
    </source>
</evidence>
<evidence type="ECO:0000256" key="4">
    <source>
        <dbReference type="RuleBase" id="RU003694"/>
    </source>
</evidence>
<evidence type="ECO:0000259" key="5">
    <source>
        <dbReference type="PROSITE" id="PS52004"/>
    </source>
</evidence>
<feature type="domain" description="Ketosynthase family 3 (KS3)" evidence="5">
    <location>
        <begin position="4"/>
        <end position="408"/>
    </location>
</feature>
<dbReference type="Pfam" id="PF00109">
    <property type="entry name" value="ketoacyl-synt"/>
    <property type="match status" value="1"/>
</dbReference>
<evidence type="ECO:0000256" key="1">
    <source>
        <dbReference type="ARBA" id="ARBA00008467"/>
    </source>
</evidence>
<accession>A0A291QA19</accession>
<name>A0A291QA19_9ACTN</name>
<dbReference type="GO" id="GO:0006633">
    <property type="term" value="P:fatty acid biosynthetic process"/>
    <property type="evidence" value="ECO:0007669"/>
    <property type="project" value="InterPro"/>
</dbReference>
<dbReference type="CDD" id="cd00834">
    <property type="entry name" value="KAS_I_II"/>
    <property type="match status" value="1"/>
</dbReference>